<keyword evidence="7" id="KW-1185">Reference proteome</keyword>
<dbReference type="PROSITE" id="PS01039">
    <property type="entry name" value="SBP_BACTERIAL_3"/>
    <property type="match status" value="1"/>
</dbReference>
<sequence length="263" mass="28237">MVALVLAGAAGCGGSDSGGGGDRLTIAVRDDLPGIGLRGPDGVYRGLDIDVATYVAEQLGVPKDRITWKATVPAERENLLVRGDVDLVVASYSITEQRKRKVSFAGPYFLAHQDLLVRAGDTSVKGPKDLNSRKLCSVTGSTSAQNVKDKLAPEADLQEFSSPTECLTGLENKVVDALTNDDAILAGFAAQRAHRGKFKLVGLELSDERYGIGVAKSDTKLRDKVNKALRKMVSDKSWDRAVRKHFGPAHFDHEHAPKITETG</sequence>
<comment type="caution">
    <text evidence="6">The sequence shown here is derived from an EMBL/GenBank/DDBJ whole genome shotgun (WGS) entry which is preliminary data.</text>
</comment>
<gene>
    <name evidence="6" type="ORF">GCM10010449_59660</name>
</gene>
<dbReference type="PANTHER" id="PTHR30085">
    <property type="entry name" value="AMINO ACID ABC TRANSPORTER PERMEASE"/>
    <property type="match status" value="1"/>
</dbReference>
<dbReference type="CDD" id="cd13690">
    <property type="entry name" value="PBP2_GluB"/>
    <property type="match status" value="1"/>
</dbReference>
<proteinExistence type="inferred from homology"/>
<accession>A0ABP6MYM3</accession>
<keyword evidence="2" id="KW-0813">Transport</keyword>
<dbReference type="InterPro" id="IPR018313">
    <property type="entry name" value="SBP_3_CS"/>
</dbReference>
<evidence type="ECO:0000256" key="3">
    <source>
        <dbReference type="ARBA" id="ARBA00022729"/>
    </source>
</evidence>
<name>A0ABP6MYM3_9ACTN</name>
<evidence type="ECO:0000256" key="2">
    <source>
        <dbReference type="ARBA" id="ARBA00022448"/>
    </source>
</evidence>
<dbReference type="EMBL" id="BAAAUG010000123">
    <property type="protein sequence ID" value="GAA3130646.1"/>
    <property type="molecule type" value="Genomic_DNA"/>
</dbReference>
<evidence type="ECO:0000259" key="5">
    <source>
        <dbReference type="SMART" id="SM00062"/>
    </source>
</evidence>
<dbReference type="Pfam" id="PF00497">
    <property type="entry name" value="SBP_bac_3"/>
    <property type="match status" value="1"/>
</dbReference>
<evidence type="ECO:0000256" key="4">
    <source>
        <dbReference type="RuleBase" id="RU003744"/>
    </source>
</evidence>
<reference evidence="7" key="1">
    <citation type="journal article" date="2019" name="Int. J. Syst. Evol. Microbiol.">
        <title>The Global Catalogue of Microorganisms (GCM) 10K type strain sequencing project: providing services to taxonomists for standard genome sequencing and annotation.</title>
        <authorList>
            <consortium name="The Broad Institute Genomics Platform"/>
            <consortium name="The Broad Institute Genome Sequencing Center for Infectious Disease"/>
            <person name="Wu L."/>
            <person name="Ma J."/>
        </authorList>
    </citation>
    <scope>NUCLEOTIDE SEQUENCE [LARGE SCALE GENOMIC DNA]</scope>
    <source>
        <strain evidence="7">JCM 9092</strain>
    </source>
</reference>
<organism evidence="6 7">
    <name type="scientific">Streptomyces rectiviolaceus</name>
    <dbReference type="NCBI Taxonomy" id="332591"/>
    <lineage>
        <taxon>Bacteria</taxon>
        <taxon>Bacillati</taxon>
        <taxon>Actinomycetota</taxon>
        <taxon>Actinomycetes</taxon>
        <taxon>Kitasatosporales</taxon>
        <taxon>Streptomycetaceae</taxon>
        <taxon>Streptomyces</taxon>
    </lineage>
</organism>
<dbReference type="SUPFAM" id="SSF53850">
    <property type="entry name" value="Periplasmic binding protein-like II"/>
    <property type="match status" value="1"/>
</dbReference>
<evidence type="ECO:0000313" key="6">
    <source>
        <dbReference type="EMBL" id="GAA3130646.1"/>
    </source>
</evidence>
<feature type="domain" description="Solute-binding protein family 3/N-terminal" evidence="5">
    <location>
        <begin position="23"/>
        <end position="249"/>
    </location>
</feature>
<comment type="similarity">
    <text evidence="1 4">Belongs to the bacterial solute-binding protein 3 family.</text>
</comment>
<evidence type="ECO:0000313" key="7">
    <source>
        <dbReference type="Proteomes" id="UP001501637"/>
    </source>
</evidence>
<protein>
    <submittedName>
        <fullName evidence="6">Glutamate ABC transporter substrate-binding protein</fullName>
    </submittedName>
</protein>
<dbReference type="Gene3D" id="3.40.190.10">
    <property type="entry name" value="Periplasmic binding protein-like II"/>
    <property type="match status" value="2"/>
</dbReference>
<dbReference type="InterPro" id="IPR051455">
    <property type="entry name" value="Bact_solute-bind_prot3"/>
</dbReference>
<dbReference type="InterPro" id="IPR001638">
    <property type="entry name" value="Solute-binding_3/MltF_N"/>
</dbReference>
<dbReference type="SMART" id="SM00062">
    <property type="entry name" value="PBPb"/>
    <property type="match status" value="1"/>
</dbReference>
<keyword evidence="3" id="KW-0732">Signal</keyword>
<dbReference type="PANTHER" id="PTHR30085:SF6">
    <property type="entry name" value="ABC TRANSPORTER GLUTAMINE-BINDING PROTEIN GLNH"/>
    <property type="match status" value="1"/>
</dbReference>
<evidence type="ECO:0000256" key="1">
    <source>
        <dbReference type="ARBA" id="ARBA00010333"/>
    </source>
</evidence>
<dbReference type="Proteomes" id="UP001501637">
    <property type="component" value="Unassembled WGS sequence"/>
</dbReference>